<protein>
    <submittedName>
        <fullName evidence="1">Rieske 2Fe-2S domain-containing protein</fullName>
    </submittedName>
</protein>
<organism evidence="1 2">
    <name type="scientific">Imbroritus primus</name>
    <dbReference type="NCBI Taxonomy" id="3058603"/>
    <lineage>
        <taxon>Bacteria</taxon>
        <taxon>Pseudomonadati</taxon>
        <taxon>Pseudomonadota</taxon>
        <taxon>Betaproteobacteria</taxon>
        <taxon>Burkholderiales</taxon>
        <taxon>Burkholderiaceae</taxon>
        <taxon>Imbroritus</taxon>
    </lineage>
</organism>
<evidence type="ECO:0000313" key="1">
    <source>
        <dbReference type="EMBL" id="TMS58316.1"/>
    </source>
</evidence>
<reference evidence="1" key="1">
    <citation type="submission" date="2019-05" db="EMBL/GenBank/DDBJ databases">
        <title>Revised genome assembly of Burkholderiaceae (previously Ralstonia) sp. PBA.</title>
        <authorList>
            <person name="Gan H.M."/>
        </authorList>
    </citation>
    <scope>NUCLEOTIDE SEQUENCE</scope>
    <source>
        <strain evidence="1">PBA</strain>
    </source>
</reference>
<dbReference type="Proteomes" id="UP000004277">
    <property type="component" value="Unassembled WGS sequence"/>
</dbReference>
<keyword evidence="2" id="KW-1185">Reference proteome</keyword>
<name>A0ACD3SPZ3_9BURK</name>
<sequence>MPEPGAQLICASEALVDGGTGVRFALVHRGREIGAFAVRHGGTVYAYLNECAHVPMEMDWQEGQFFDATQTWLVCATHGALYEPHSGRCVGGPCRGAKLVALAVQEELGKVCWIPGGDFQPLPSSLTLS</sequence>
<gene>
    <name evidence="1" type="ORF">MW7_006095</name>
</gene>
<proteinExistence type="predicted"/>
<dbReference type="EMBL" id="AKCV02000015">
    <property type="protein sequence ID" value="TMS58316.1"/>
    <property type="molecule type" value="Genomic_DNA"/>
</dbReference>
<evidence type="ECO:0000313" key="2">
    <source>
        <dbReference type="Proteomes" id="UP000004277"/>
    </source>
</evidence>
<accession>A0ACD3SPZ3</accession>
<comment type="caution">
    <text evidence="1">The sequence shown here is derived from an EMBL/GenBank/DDBJ whole genome shotgun (WGS) entry which is preliminary data.</text>
</comment>